<sequence>MFASAFVALLADYWVIAAKAVSTFLGVSLPSGRVCSVSVQGSAHGSRLAGVNAAPRSSAQGVAARRRQPALLAHVAVYHLAIAVMLAVTLVLLDLPIGWAGACAGIAFSAVSHGFWDRRWPVKMWMTTTGSREFATATGIEEVLAATSAIAH</sequence>
<evidence type="ECO:0000256" key="1">
    <source>
        <dbReference type="SAM" id="Phobius"/>
    </source>
</evidence>
<accession>A0AAU2K0Y3</accession>
<dbReference type="AlphaFoldDB" id="A0AAU2K0Y3"/>
<proteinExistence type="predicted"/>
<keyword evidence="1" id="KW-0812">Transmembrane</keyword>
<protein>
    <recommendedName>
        <fullName evidence="3">DUF3307 domain-containing protein</fullName>
    </recommendedName>
</protein>
<organism evidence="2">
    <name type="scientific">Streptomyces sp. NBC_00049</name>
    <dbReference type="NCBI Taxonomy" id="2903617"/>
    <lineage>
        <taxon>Bacteria</taxon>
        <taxon>Bacillati</taxon>
        <taxon>Actinomycetota</taxon>
        <taxon>Actinomycetes</taxon>
        <taxon>Kitasatosporales</taxon>
        <taxon>Streptomycetaceae</taxon>
        <taxon>Streptomyces</taxon>
    </lineage>
</organism>
<name>A0AAU2K0Y3_9ACTN</name>
<evidence type="ECO:0000313" key="2">
    <source>
        <dbReference type="EMBL" id="WTU78002.1"/>
    </source>
</evidence>
<dbReference type="EMBL" id="CP108264">
    <property type="protein sequence ID" value="WTU78002.1"/>
    <property type="molecule type" value="Genomic_DNA"/>
</dbReference>
<reference evidence="2" key="1">
    <citation type="submission" date="2022-10" db="EMBL/GenBank/DDBJ databases">
        <title>The complete genomes of actinobacterial strains from the NBC collection.</title>
        <authorList>
            <person name="Joergensen T.S."/>
            <person name="Alvarez Arevalo M."/>
            <person name="Sterndorff E.B."/>
            <person name="Faurdal D."/>
            <person name="Vuksanovic O."/>
            <person name="Mourched A.-S."/>
            <person name="Charusanti P."/>
            <person name="Shaw S."/>
            <person name="Blin K."/>
            <person name="Weber T."/>
        </authorList>
    </citation>
    <scope>NUCLEOTIDE SEQUENCE</scope>
    <source>
        <strain evidence="2">NBC_00049</strain>
    </source>
</reference>
<feature type="transmembrane region" description="Helical" evidence="1">
    <location>
        <begin position="71"/>
        <end position="91"/>
    </location>
</feature>
<gene>
    <name evidence="2" type="ORF">OG327_34480</name>
</gene>
<evidence type="ECO:0008006" key="3">
    <source>
        <dbReference type="Google" id="ProtNLM"/>
    </source>
</evidence>
<keyword evidence="1" id="KW-0472">Membrane</keyword>
<keyword evidence="1" id="KW-1133">Transmembrane helix</keyword>
<feature type="transmembrane region" description="Helical" evidence="1">
    <location>
        <begin position="97"/>
        <end position="116"/>
    </location>
</feature>